<evidence type="ECO:0000256" key="3">
    <source>
        <dbReference type="ARBA" id="ARBA00022617"/>
    </source>
</evidence>
<dbReference type="AlphaFoldDB" id="L8WZJ5"/>
<dbReference type="PANTHER" id="PTHR33577:SF9">
    <property type="entry name" value="PEROXIDASE STCC"/>
    <property type="match status" value="1"/>
</dbReference>
<keyword evidence="4" id="KW-0479">Metal-binding</keyword>
<evidence type="ECO:0000256" key="2">
    <source>
        <dbReference type="ARBA" id="ARBA00022559"/>
    </source>
</evidence>
<dbReference type="EMBL" id="AFRT01000882">
    <property type="protein sequence ID" value="ELU42242.1"/>
    <property type="molecule type" value="Genomic_DNA"/>
</dbReference>
<dbReference type="InterPro" id="IPR036851">
    <property type="entry name" value="Chloroperoxidase-like_sf"/>
</dbReference>
<keyword evidence="3" id="KW-0349">Heme</keyword>
<dbReference type="InterPro" id="IPR000028">
    <property type="entry name" value="Chloroperoxidase"/>
</dbReference>
<evidence type="ECO:0000256" key="7">
    <source>
        <dbReference type="ARBA" id="ARBA00025795"/>
    </source>
</evidence>
<comment type="similarity">
    <text evidence="7">Belongs to the chloroperoxidase family.</text>
</comment>
<comment type="cofactor">
    <cofactor evidence="1">
        <name>heme b</name>
        <dbReference type="ChEBI" id="CHEBI:60344"/>
    </cofactor>
</comment>
<comment type="caution">
    <text evidence="9">The sequence shown here is derived from an EMBL/GenBank/DDBJ whole genome shotgun (WGS) entry which is preliminary data.</text>
</comment>
<dbReference type="SUPFAM" id="SSF47571">
    <property type="entry name" value="Cloroperoxidase"/>
    <property type="match status" value="1"/>
</dbReference>
<accession>L8WZJ5</accession>
<dbReference type="Proteomes" id="UP000011668">
    <property type="component" value="Unassembled WGS sequence"/>
</dbReference>
<dbReference type="OrthoDB" id="407298at2759"/>
<evidence type="ECO:0000256" key="4">
    <source>
        <dbReference type="ARBA" id="ARBA00022723"/>
    </source>
</evidence>
<keyword evidence="10" id="KW-1185">Reference proteome</keyword>
<dbReference type="Pfam" id="PF01328">
    <property type="entry name" value="Peroxidase_2"/>
    <property type="match status" value="1"/>
</dbReference>
<dbReference type="PROSITE" id="PS51405">
    <property type="entry name" value="HEME_HALOPEROXIDASE"/>
    <property type="match status" value="1"/>
</dbReference>
<evidence type="ECO:0000256" key="1">
    <source>
        <dbReference type="ARBA" id="ARBA00001970"/>
    </source>
</evidence>
<evidence type="ECO:0000259" key="8">
    <source>
        <dbReference type="PROSITE" id="PS51405"/>
    </source>
</evidence>
<sequence length="314" mass="35414">MWPRARLGQSHYWYPIRKPENYINNHPKPEVRWAVKARPHKTPLPQMPYTGLLDWPSPSHPPLDPLAYILTMDTAPGHEFQPPTPQDSRSPCPALNAAANHNYLPRSGKGLGLFQICKAVHDLYGLTYLVAAIPAVFGILSCGSGGRVDLEQLAKHGKLEHDASLSRLDHADGDNKNVCPWLVDQLIAQSTDGRRLSMRDFAKARVLRESQVPRTLPPRHVRIAQSESVMSVIVIGNGQHVDCKVVREWFGNERLPSGWAPRRSVGLFEMMTRKSRQGCISSRVIVMKSRKRSDYNIILSQDNRCDFYLAYALV</sequence>
<proteinExistence type="inferred from homology"/>
<feature type="domain" description="Heme haloperoxidase family profile" evidence="8">
    <location>
        <begin position="76"/>
        <end position="272"/>
    </location>
</feature>
<evidence type="ECO:0000256" key="5">
    <source>
        <dbReference type="ARBA" id="ARBA00023002"/>
    </source>
</evidence>
<keyword evidence="6" id="KW-0408">Iron</keyword>
<dbReference type="OMA" id="TAPGHEF"/>
<dbReference type="STRING" id="983506.L8WZJ5"/>
<reference evidence="9 10" key="1">
    <citation type="journal article" date="2013" name="Nat. Commun.">
        <title>The evolution and pathogenic mechanisms of the rice sheath blight pathogen.</title>
        <authorList>
            <person name="Zheng A."/>
            <person name="Lin R."/>
            <person name="Xu L."/>
            <person name="Qin P."/>
            <person name="Tang C."/>
            <person name="Ai P."/>
            <person name="Zhang D."/>
            <person name="Liu Y."/>
            <person name="Sun Z."/>
            <person name="Feng H."/>
            <person name="Wang Y."/>
            <person name="Chen Y."/>
            <person name="Liang X."/>
            <person name="Fu R."/>
            <person name="Li Q."/>
            <person name="Zhang J."/>
            <person name="Yu X."/>
            <person name="Xie Z."/>
            <person name="Ding L."/>
            <person name="Guan P."/>
            <person name="Tang J."/>
            <person name="Liang Y."/>
            <person name="Wang S."/>
            <person name="Deng Q."/>
            <person name="Li S."/>
            <person name="Zhu J."/>
            <person name="Wang L."/>
            <person name="Liu H."/>
            <person name="Li P."/>
        </authorList>
    </citation>
    <scope>NUCLEOTIDE SEQUENCE [LARGE SCALE GENOMIC DNA]</scope>
    <source>
        <strain evidence="10">AG-1 IA</strain>
    </source>
</reference>
<name>L8WZJ5_THACA</name>
<dbReference type="PANTHER" id="PTHR33577">
    <property type="entry name" value="STERIGMATOCYSTIN BIOSYNTHESIS PEROXIDASE STCC-RELATED"/>
    <property type="match status" value="1"/>
</dbReference>
<keyword evidence="2 9" id="KW-0575">Peroxidase</keyword>
<evidence type="ECO:0000313" key="10">
    <source>
        <dbReference type="Proteomes" id="UP000011668"/>
    </source>
</evidence>
<evidence type="ECO:0000313" key="9">
    <source>
        <dbReference type="EMBL" id="ELU42242.1"/>
    </source>
</evidence>
<dbReference type="GO" id="GO:0046872">
    <property type="term" value="F:metal ion binding"/>
    <property type="evidence" value="ECO:0007669"/>
    <property type="project" value="UniProtKB-KW"/>
</dbReference>
<gene>
    <name evidence="9" type="ORF">AG1IA_03727</name>
</gene>
<dbReference type="HOGENOM" id="CLU_886179_0_0_1"/>
<keyword evidence="5" id="KW-0560">Oxidoreductase</keyword>
<dbReference type="GO" id="GO:0004601">
    <property type="term" value="F:peroxidase activity"/>
    <property type="evidence" value="ECO:0007669"/>
    <property type="project" value="UniProtKB-KW"/>
</dbReference>
<dbReference type="Gene3D" id="1.10.489.10">
    <property type="entry name" value="Chloroperoxidase-like"/>
    <property type="match status" value="1"/>
</dbReference>
<organism evidence="9 10">
    <name type="scientific">Thanatephorus cucumeris (strain AG1-IA)</name>
    <name type="common">Rice sheath blight fungus</name>
    <name type="synonym">Rhizoctonia solani</name>
    <dbReference type="NCBI Taxonomy" id="983506"/>
    <lineage>
        <taxon>Eukaryota</taxon>
        <taxon>Fungi</taxon>
        <taxon>Dikarya</taxon>
        <taxon>Basidiomycota</taxon>
        <taxon>Agaricomycotina</taxon>
        <taxon>Agaricomycetes</taxon>
        <taxon>Cantharellales</taxon>
        <taxon>Ceratobasidiaceae</taxon>
        <taxon>Rhizoctonia</taxon>
        <taxon>Rhizoctonia solani AG-1</taxon>
    </lineage>
</organism>
<protein>
    <submittedName>
        <fullName evidence="9">Peroxidase, family 2 domain-containing protein</fullName>
    </submittedName>
</protein>
<evidence type="ECO:0000256" key="6">
    <source>
        <dbReference type="ARBA" id="ARBA00023004"/>
    </source>
</evidence>